<proteinExistence type="inferred from homology"/>
<evidence type="ECO:0000256" key="2">
    <source>
        <dbReference type="SAM" id="MobiDB-lite"/>
    </source>
</evidence>
<dbReference type="Pfam" id="PF00378">
    <property type="entry name" value="ECH_1"/>
    <property type="match status" value="1"/>
</dbReference>
<dbReference type="OrthoDB" id="9807606at2"/>
<dbReference type="PANTHER" id="PTHR43459">
    <property type="entry name" value="ENOYL-COA HYDRATASE"/>
    <property type="match status" value="1"/>
</dbReference>
<protein>
    <submittedName>
        <fullName evidence="3">2-(1,2-epoxy-1,2-dihydrophenyl)acetyl-CoA isomerase</fullName>
    </submittedName>
</protein>
<dbReference type="RefSeq" id="WP_091853423.1">
    <property type="nucleotide sequence ID" value="NZ_FOHZ01000015.1"/>
</dbReference>
<organism evidence="3 4">
    <name type="scientific">Marinobacter segnicrescens</name>
    <dbReference type="NCBI Taxonomy" id="430453"/>
    <lineage>
        <taxon>Bacteria</taxon>
        <taxon>Pseudomonadati</taxon>
        <taxon>Pseudomonadota</taxon>
        <taxon>Gammaproteobacteria</taxon>
        <taxon>Pseudomonadales</taxon>
        <taxon>Marinobacteraceae</taxon>
        <taxon>Marinobacter</taxon>
    </lineage>
</organism>
<keyword evidence="3" id="KW-0413">Isomerase</keyword>
<dbReference type="Proteomes" id="UP000198762">
    <property type="component" value="Unassembled WGS sequence"/>
</dbReference>
<dbReference type="InterPro" id="IPR029045">
    <property type="entry name" value="ClpP/crotonase-like_dom_sf"/>
</dbReference>
<dbReference type="InterPro" id="IPR014748">
    <property type="entry name" value="Enoyl-CoA_hydra_C"/>
</dbReference>
<dbReference type="Gene3D" id="3.90.226.10">
    <property type="entry name" value="2-enoyl-CoA Hydratase, Chain A, domain 1"/>
    <property type="match status" value="1"/>
</dbReference>
<accession>A0A1I0G5K8</accession>
<evidence type="ECO:0000256" key="1">
    <source>
        <dbReference type="ARBA" id="ARBA00005254"/>
    </source>
</evidence>
<evidence type="ECO:0000313" key="3">
    <source>
        <dbReference type="EMBL" id="SET65326.1"/>
    </source>
</evidence>
<dbReference type="GO" id="GO:0010124">
    <property type="term" value="P:phenylacetate catabolic process"/>
    <property type="evidence" value="ECO:0007669"/>
    <property type="project" value="InterPro"/>
</dbReference>
<keyword evidence="4" id="KW-1185">Reference proteome</keyword>
<feature type="region of interest" description="Disordered" evidence="2">
    <location>
        <begin position="236"/>
        <end position="263"/>
    </location>
</feature>
<feature type="compositionally biased region" description="Basic and acidic residues" evidence="2">
    <location>
        <begin position="236"/>
        <end position="257"/>
    </location>
</feature>
<dbReference type="EMBL" id="FOHZ01000015">
    <property type="protein sequence ID" value="SET65326.1"/>
    <property type="molecule type" value="Genomic_DNA"/>
</dbReference>
<dbReference type="GO" id="GO:0016853">
    <property type="term" value="F:isomerase activity"/>
    <property type="evidence" value="ECO:0007669"/>
    <property type="project" value="UniProtKB-KW"/>
</dbReference>
<reference evidence="4" key="1">
    <citation type="submission" date="2016-10" db="EMBL/GenBank/DDBJ databases">
        <authorList>
            <person name="Varghese N."/>
            <person name="Submissions S."/>
        </authorList>
    </citation>
    <scope>NUCLEOTIDE SEQUENCE [LARGE SCALE GENOMIC DNA]</scope>
    <source>
        <strain evidence="4">CGMCC 1.6489</strain>
    </source>
</reference>
<name>A0A1I0G5K8_9GAMM</name>
<dbReference type="FunFam" id="3.90.226.10:FF:000071">
    <property type="entry name" value="Putative enoyl-CoA hydratase PaaB"/>
    <property type="match status" value="1"/>
</dbReference>
<dbReference type="InterPro" id="IPR011968">
    <property type="entry name" value="PaaB1"/>
</dbReference>
<comment type="similarity">
    <text evidence="1">Belongs to the enoyl-CoA hydratase/isomerase family.</text>
</comment>
<dbReference type="CDD" id="cd06558">
    <property type="entry name" value="crotonase-like"/>
    <property type="match status" value="1"/>
</dbReference>
<dbReference type="AlphaFoldDB" id="A0A1I0G5K8"/>
<dbReference type="Gene3D" id="1.10.12.10">
    <property type="entry name" value="Lyase 2-enoyl-coa Hydratase, Chain A, domain 2"/>
    <property type="match status" value="1"/>
</dbReference>
<dbReference type="SUPFAM" id="SSF52096">
    <property type="entry name" value="ClpP/crotonase"/>
    <property type="match status" value="1"/>
</dbReference>
<evidence type="ECO:0000313" key="4">
    <source>
        <dbReference type="Proteomes" id="UP000198762"/>
    </source>
</evidence>
<dbReference type="NCBIfam" id="TIGR02280">
    <property type="entry name" value="PaaB1"/>
    <property type="match status" value="1"/>
</dbReference>
<dbReference type="PANTHER" id="PTHR43459:SF1">
    <property type="entry name" value="EG:BACN32G11.4 PROTEIN"/>
    <property type="match status" value="1"/>
</dbReference>
<dbReference type="InterPro" id="IPR001753">
    <property type="entry name" value="Enoyl-CoA_hydra/iso"/>
</dbReference>
<dbReference type="STRING" id="430453.SAMN04487962_11577"/>
<gene>
    <name evidence="3" type="ORF">SAMN04487962_11577</name>
</gene>
<sequence>MSQDSILLAVEQGVATITLNRPQSLNSFNADMHEALRSALEKVRQDDTIRVLVLTGAGRGFCAGQDLGDRNVAPGEAAPDLGYSIETWYNPLIRALRDLPVPVICAVNGVAAGAGANIALSCDIVLAARSASFVQAFCKLGLVPDSGGTWILPRLAGMARAKGMALLGDKVKAEQAEAWGLIWRCVDDEALTEETRKMAEHFATQPTAGLALIKQALNASTTNTWDEQLDLERDLQRQAGRSEDYREGVSAFMEKRQPQFKGR</sequence>